<feature type="domain" description="HD" evidence="3">
    <location>
        <begin position="238"/>
        <end position="344"/>
    </location>
</feature>
<keyword evidence="2" id="KW-1133">Transmembrane helix</keyword>
<gene>
    <name evidence="4" type="ORF">A0Z09_004330</name>
</gene>
<dbReference type="SUPFAM" id="SSF109604">
    <property type="entry name" value="HD-domain/PDEase-like"/>
    <property type="match status" value="1"/>
</dbReference>
<protein>
    <submittedName>
        <fullName evidence="4">HD domain-containing protein</fullName>
    </submittedName>
</protein>
<organism evidence="4 5">
    <name type="scientific">Campylobacter subantarcticus</name>
    <dbReference type="NCBI Taxonomy" id="497724"/>
    <lineage>
        <taxon>Bacteria</taxon>
        <taxon>Pseudomonadati</taxon>
        <taxon>Campylobacterota</taxon>
        <taxon>Epsilonproteobacteria</taxon>
        <taxon>Campylobacterales</taxon>
        <taxon>Campylobacteraceae</taxon>
        <taxon>Campylobacter</taxon>
    </lineage>
</organism>
<dbReference type="Proteomes" id="UP000364097">
    <property type="component" value="Unassembled WGS sequence"/>
</dbReference>
<evidence type="ECO:0000259" key="3">
    <source>
        <dbReference type="Pfam" id="PF01966"/>
    </source>
</evidence>
<evidence type="ECO:0000313" key="4">
    <source>
        <dbReference type="EMBL" id="MPB99280.1"/>
    </source>
</evidence>
<dbReference type="Gene3D" id="1.10.3210.10">
    <property type="entry name" value="Hypothetical protein af1432"/>
    <property type="match status" value="1"/>
</dbReference>
<name>A0ABW9N4S1_9BACT</name>
<dbReference type="Pfam" id="PF01966">
    <property type="entry name" value="HD"/>
    <property type="match status" value="1"/>
</dbReference>
<sequence>MLEIIENLMKFIYTHKKVREFIYYFIISIAGFLLFVFVLLNINIGVQKSNLSLLFNSQTYYYLFNIYQREIAIFLIIEQIILLSFIYYQNHKLNQHIKNSKKDELQVIHIKDLSKLWIEEESIILNDPLKQSLKRKYQPLAHTKNEDLLSIAHFKNDNIILFLEKSIKPYLNILESEELKAIVKLLHILEDNSKAPSVVPNKNDPNATYGFGHLKNIVEPLTLDGKTRFDIFYTISLLDHTLEVARNTIDTIESNKNFKKKDILAQAIISALAHDIGKIEKYKMQDKSKDFIALKEQPHHVISNIILYDSFKTLPNLDQIAKAVINHHSGAIAKEDVLLKLLVDCDKQTREKEIHSYLVKYNAFESNKAVTFRKNIFTQLQTLEEKNNYSLLIIKSKDEQLKSTAIKEFIQDESIINFSNEDNKLIMLIQEKSKNKIMANILTPIISFCTEEGIFIKTILINLQDIEYLDKTYMKNIIKELFDHIQNKETNFIHYADYKKIKHSKISISDNSTTEESKTHNEDKSSKSKEIITQIKDKLQTKTAQENQEKILQLKTDESAEEGFDIQNIEKLFLDKLKNKINTIEYYGTKNEINSISHKNFVLFKKSCLIKILGELIGGDSESLDRKVNFLIKYYKNHQDEDKRLVWFVNTDSGFYESLFYIYENGEKEVFSCIPFEAKLAFNLDSYELEKIKEKSDLKKYNIGKYRGEKNATK</sequence>
<evidence type="ECO:0000256" key="1">
    <source>
        <dbReference type="SAM" id="MobiDB-lite"/>
    </source>
</evidence>
<keyword evidence="2" id="KW-0812">Transmembrane</keyword>
<feature type="compositionally biased region" description="Basic and acidic residues" evidence="1">
    <location>
        <begin position="515"/>
        <end position="530"/>
    </location>
</feature>
<keyword evidence="2" id="KW-0472">Membrane</keyword>
<dbReference type="EMBL" id="AACKMW020000033">
    <property type="protein sequence ID" value="MPB99280.1"/>
    <property type="molecule type" value="Genomic_DNA"/>
</dbReference>
<dbReference type="RefSeq" id="WP_043019631.1">
    <property type="nucleotide sequence ID" value="NZ_AACKMW020000033.1"/>
</dbReference>
<dbReference type="InterPro" id="IPR006674">
    <property type="entry name" value="HD_domain"/>
</dbReference>
<evidence type="ECO:0000313" key="5">
    <source>
        <dbReference type="Proteomes" id="UP000364097"/>
    </source>
</evidence>
<comment type="caution">
    <text evidence="4">The sequence shown here is derived from an EMBL/GenBank/DDBJ whole genome shotgun (WGS) entry which is preliminary data.</text>
</comment>
<accession>A0ABW9N4S1</accession>
<evidence type="ECO:0000256" key="2">
    <source>
        <dbReference type="SAM" id="Phobius"/>
    </source>
</evidence>
<proteinExistence type="predicted"/>
<reference evidence="4" key="1">
    <citation type="submission" date="2019-08" db="EMBL/GenBank/DDBJ databases">
        <title>Rapid identification of Enteric Bacteria from Whole Genome Sequences (WGS) using Average Nucleotide Identity (ANI).</title>
        <authorList>
            <person name="Lane C."/>
        </authorList>
    </citation>
    <scope>NUCLEOTIDE SEQUENCE [LARGE SCALE GENOMIC DNA]</scope>
    <source>
        <strain evidence="4">2010D-8461</strain>
    </source>
</reference>
<feature type="region of interest" description="Disordered" evidence="1">
    <location>
        <begin position="509"/>
        <end position="530"/>
    </location>
</feature>
<keyword evidence="5" id="KW-1185">Reference proteome</keyword>
<feature type="transmembrane region" description="Helical" evidence="2">
    <location>
        <begin position="21"/>
        <end position="46"/>
    </location>
</feature>